<organism evidence="2 3">
    <name type="scientific">Streptococcus cuniculi</name>
    <dbReference type="NCBI Taxonomy" id="1432788"/>
    <lineage>
        <taxon>Bacteria</taxon>
        <taxon>Bacillati</taxon>
        <taxon>Bacillota</taxon>
        <taxon>Bacilli</taxon>
        <taxon>Lactobacillales</taxon>
        <taxon>Streptococcaceae</taxon>
        <taxon>Streptococcus</taxon>
    </lineage>
</organism>
<comment type="caution">
    <text evidence="2">The sequence shown here is derived from an EMBL/GenBank/DDBJ whole genome shotgun (WGS) entry which is preliminary data.</text>
</comment>
<dbReference type="PANTHER" id="PTHR30298">
    <property type="entry name" value="H REPEAT-ASSOCIATED PREDICTED TRANSPOSASE"/>
    <property type="match status" value="1"/>
</dbReference>
<feature type="non-terminal residue" evidence="2">
    <location>
        <position position="92"/>
    </location>
</feature>
<dbReference type="AlphaFoldDB" id="A0A4Y9J8G3"/>
<sequence>MIDFLVSLEAQSEELDKHQPWKVRYSLSTILFLVFVSQLAGIETWKEMEYFIEMNESLLGQYVDLSDGCPSHDTLEGVVSMLNPQFLTELKV</sequence>
<dbReference type="RefSeq" id="WP_135182565.1">
    <property type="nucleotide sequence ID" value="NZ_JADGKZ010000016.1"/>
</dbReference>
<evidence type="ECO:0000313" key="3">
    <source>
        <dbReference type="Proteomes" id="UP000297253"/>
    </source>
</evidence>
<dbReference type="EMBL" id="SPPD01000016">
    <property type="protein sequence ID" value="TFU97077.1"/>
    <property type="molecule type" value="Genomic_DNA"/>
</dbReference>
<dbReference type="PANTHER" id="PTHR30298:SF0">
    <property type="entry name" value="PROTEIN YBFL-RELATED"/>
    <property type="match status" value="1"/>
</dbReference>
<feature type="domain" description="H repeat-associated protein N-terminal" evidence="1">
    <location>
        <begin position="16"/>
        <end position="88"/>
    </location>
</feature>
<reference evidence="2 3" key="1">
    <citation type="submission" date="2019-03" db="EMBL/GenBank/DDBJ databases">
        <title>Diversity of the mouse oral microbiome.</title>
        <authorList>
            <person name="Joseph S."/>
            <person name="Aduse-Opoku J."/>
            <person name="Curtis M."/>
            <person name="Wade W."/>
            <person name="Hashim A."/>
        </authorList>
    </citation>
    <scope>NUCLEOTIDE SEQUENCE [LARGE SCALE GENOMIC DNA]</scope>
    <source>
        <strain evidence="2 3">WM131</strain>
    </source>
</reference>
<name>A0A4Y9J8G3_9STRE</name>
<proteinExistence type="predicted"/>
<evidence type="ECO:0000313" key="2">
    <source>
        <dbReference type="EMBL" id="TFU97077.1"/>
    </source>
</evidence>
<dbReference type="Proteomes" id="UP000297253">
    <property type="component" value="Unassembled WGS sequence"/>
</dbReference>
<evidence type="ECO:0000259" key="1">
    <source>
        <dbReference type="Pfam" id="PF13808"/>
    </source>
</evidence>
<dbReference type="InterPro" id="IPR051698">
    <property type="entry name" value="Transposase_11-like"/>
</dbReference>
<dbReference type="OrthoDB" id="9815086at2"/>
<protein>
    <submittedName>
        <fullName evidence="2">Transposase family protein</fullName>
    </submittedName>
</protein>
<accession>A0A4Y9J8G3</accession>
<gene>
    <name evidence="2" type="ORF">E4T82_09345</name>
</gene>
<dbReference type="InterPro" id="IPR032806">
    <property type="entry name" value="YbfD_N"/>
</dbReference>
<dbReference type="Pfam" id="PF13808">
    <property type="entry name" value="DDE_Tnp_1_assoc"/>
    <property type="match status" value="1"/>
</dbReference>